<dbReference type="Proteomes" id="UP001139887">
    <property type="component" value="Unassembled WGS sequence"/>
</dbReference>
<reference evidence="2" key="1">
    <citation type="submission" date="2022-07" db="EMBL/GenBank/DDBJ databases">
        <title>Phylogenomic reconstructions and comparative analyses of Kickxellomycotina fungi.</title>
        <authorList>
            <person name="Reynolds N.K."/>
            <person name="Stajich J.E."/>
            <person name="Barry K."/>
            <person name="Grigoriev I.V."/>
            <person name="Crous P."/>
            <person name="Smith M.E."/>
        </authorList>
    </citation>
    <scope>NUCLEOTIDE SEQUENCE</scope>
    <source>
        <strain evidence="2">NRRL 1566</strain>
    </source>
</reference>
<evidence type="ECO:0000256" key="1">
    <source>
        <dbReference type="SAM" id="MobiDB-lite"/>
    </source>
</evidence>
<evidence type="ECO:0000313" key="2">
    <source>
        <dbReference type="EMBL" id="KAJ2844950.1"/>
    </source>
</evidence>
<proteinExistence type="predicted"/>
<feature type="compositionally biased region" description="Basic and acidic residues" evidence="1">
    <location>
        <begin position="127"/>
        <end position="138"/>
    </location>
</feature>
<feature type="region of interest" description="Disordered" evidence="1">
    <location>
        <begin position="1"/>
        <end position="30"/>
    </location>
</feature>
<name>A0A9W8LXI7_9FUNG</name>
<keyword evidence="3" id="KW-1185">Reference proteome</keyword>
<comment type="caution">
    <text evidence="2">The sequence shown here is derived from an EMBL/GenBank/DDBJ whole genome shotgun (WGS) entry which is preliminary data.</text>
</comment>
<dbReference type="OrthoDB" id="5589101at2759"/>
<feature type="region of interest" description="Disordered" evidence="1">
    <location>
        <begin position="116"/>
        <end position="191"/>
    </location>
</feature>
<protein>
    <submittedName>
        <fullName evidence="2">Uncharacterized protein</fullName>
    </submittedName>
</protein>
<dbReference type="EMBL" id="JANBUW010000937">
    <property type="protein sequence ID" value="KAJ2844950.1"/>
    <property type="molecule type" value="Genomic_DNA"/>
</dbReference>
<feature type="compositionally biased region" description="Basic residues" evidence="1">
    <location>
        <begin position="173"/>
        <end position="191"/>
    </location>
</feature>
<sequence>MALYAEKDTNDIHNQEESLPPPSTMPDSRCRNHKPTQLLFWLLQFLNPLFYVRLVQQYAGITSGSEYSKRITESPHNPTPVPADATVIDCGYTDRNGDSRFSELPQLELESMDLSKASGGNSVSIKSRHETYSEENKAANHISNDANDTFADSPAESVTAYTLDKSNEDKKNSKPGRKNGKKGKRGKSKNK</sequence>
<gene>
    <name evidence="2" type="ORF">IWW36_004984</name>
</gene>
<evidence type="ECO:0000313" key="3">
    <source>
        <dbReference type="Proteomes" id="UP001139887"/>
    </source>
</evidence>
<dbReference type="AlphaFoldDB" id="A0A9W8LXI7"/>
<accession>A0A9W8LXI7</accession>
<feature type="compositionally biased region" description="Basic and acidic residues" evidence="1">
    <location>
        <begin position="1"/>
        <end position="16"/>
    </location>
</feature>
<organism evidence="2 3">
    <name type="scientific">Coemansia brasiliensis</name>
    <dbReference type="NCBI Taxonomy" id="2650707"/>
    <lineage>
        <taxon>Eukaryota</taxon>
        <taxon>Fungi</taxon>
        <taxon>Fungi incertae sedis</taxon>
        <taxon>Zoopagomycota</taxon>
        <taxon>Kickxellomycotina</taxon>
        <taxon>Kickxellomycetes</taxon>
        <taxon>Kickxellales</taxon>
        <taxon>Kickxellaceae</taxon>
        <taxon>Coemansia</taxon>
    </lineage>
</organism>